<keyword evidence="11" id="KW-1185">Reference proteome</keyword>
<evidence type="ECO:0000256" key="4">
    <source>
        <dbReference type="ARBA" id="ARBA00023040"/>
    </source>
</evidence>
<evidence type="ECO:0000256" key="3">
    <source>
        <dbReference type="ARBA" id="ARBA00022989"/>
    </source>
</evidence>
<dbReference type="GO" id="GO:0000278">
    <property type="term" value="P:mitotic cell cycle"/>
    <property type="evidence" value="ECO:0007669"/>
    <property type="project" value="EnsemblPlants"/>
</dbReference>
<evidence type="ECO:0000256" key="6">
    <source>
        <dbReference type="ARBA" id="ARBA00023170"/>
    </source>
</evidence>
<feature type="transmembrane region" description="Helical" evidence="8">
    <location>
        <begin position="48"/>
        <end position="65"/>
    </location>
</feature>
<comment type="caution">
    <text evidence="10">The sequence shown here is derived from an EMBL/GenBank/DDBJ whole genome shotgun (WGS) entry which is preliminary data.</text>
</comment>
<dbReference type="GO" id="GO:0009742">
    <property type="term" value="P:brassinosteroid mediated signaling pathway"/>
    <property type="evidence" value="ECO:0007669"/>
    <property type="project" value="EnsemblPlants"/>
</dbReference>
<dbReference type="STRING" id="69332.A0A388LLT7"/>
<comment type="subcellular location">
    <subcellularLocation>
        <location evidence="1">Membrane</location>
        <topology evidence="1">Multi-pass membrane protein</topology>
    </subcellularLocation>
</comment>
<feature type="transmembrane region" description="Helical" evidence="8">
    <location>
        <begin position="171"/>
        <end position="195"/>
    </location>
</feature>
<dbReference type="GO" id="GO:0006571">
    <property type="term" value="P:tyrosine biosynthetic process"/>
    <property type="evidence" value="ECO:0007669"/>
    <property type="project" value="EnsemblPlants"/>
</dbReference>
<keyword evidence="7" id="KW-0807">Transducer</keyword>
<feature type="domain" description="G-protein coupled receptors family 2 profile 2" evidence="9">
    <location>
        <begin position="1"/>
        <end position="197"/>
    </location>
</feature>
<reference evidence="10 11" key="1">
    <citation type="journal article" date="2018" name="Cell">
        <title>The Chara Genome: Secondary Complexity and Implications for Plant Terrestrialization.</title>
        <authorList>
            <person name="Nishiyama T."/>
            <person name="Sakayama H."/>
            <person name="Vries J.D."/>
            <person name="Buschmann H."/>
            <person name="Saint-Marcoux D."/>
            <person name="Ullrich K.K."/>
            <person name="Haas F.B."/>
            <person name="Vanderstraeten L."/>
            <person name="Becker D."/>
            <person name="Lang D."/>
            <person name="Vosolsobe S."/>
            <person name="Rombauts S."/>
            <person name="Wilhelmsson P.K.I."/>
            <person name="Janitza P."/>
            <person name="Kern R."/>
            <person name="Heyl A."/>
            <person name="Rumpler F."/>
            <person name="Villalobos L.I.A.C."/>
            <person name="Clay J.M."/>
            <person name="Skokan R."/>
            <person name="Toyoda A."/>
            <person name="Suzuki Y."/>
            <person name="Kagoshima H."/>
            <person name="Schijlen E."/>
            <person name="Tajeshwar N."/>
            <person name="Catarino B."/>
            <person name="Hetherington A.J."/>
            <person name="Saltykova A."/>
            <person name="Bonnot C."/>
            <person name="Breuninger H."/>
            <person name="Symeonidi A."/>
            <person name="Radhakrishnan G.V."/>
            <person name="Van Nieuwerburgh F."/>
            <person name="Deforce D."/>
            <person name="Chang C."/>
            <person name="Karol K.G."/>
            <person name="Hedrich R."/>
            <person name="Ulvskov P."/>
            <person name="Glockner G."/>
            <person name="Delwiche C.F."/>
            <person name="Petrasek J."/>
            <person name="Van de Peer Y."/>
            <person name="Friml J."/>
            <person name="Beilby M."/>
            <person name="Dolan L."/>
            <person name="Kohara Y."/>
            <person name="Sugano S."/>
            <person name="Fujiyama A."/>
            <person name="Delaux P.-M."/>
            <person name="Quint M."/>
            <person name="TheiBen G."/>
            <person name="Hagemann M."/>
            <person name="Harholt J."/>
            <person name="Dunand C."/>
            <person name="Zachgo S."/>
            <person name="Langdale J."/>
            <person name="Maumus F."/>
            <person name="Straeten D.V.D."/>
            <person name="Gould S.B."/>
            <person name="Rensing S.A."/>
        </authorList>
    </citation>
    <scope>NUCLEOTIDE SEQUENCE [LARGE SCALE GENOMIC DNA]</scope>
    <source>
        <strain evidence="10 11">S276</strain>
    </source>
</reference>
<evidence type="ECO:0000313" key="10">
    <source>
        <dbReference type="EMBL" id="GBG83221.1"/>
    </source>
</evidence>
<dbReference type="EMBL" id="BFEA01000432">
    <property type="protein sequence ID" value="GBG83221.1"/>
    <property type="molecule type" value="Genomic_DNA"/>
</dbReference>
<dbReference type="Proteomes" id="UP000265515">
    <property type="component" value="Unassembled WGS sequence"/>
</dbReference>
<organism evidence="10 11">
    <name type="scientific">Chara braunii</name>
    <name type="common">Braun's stonewort</name>
    <dbReference type="NCBI Taxonomy" id="69332"/>
    <lineage>
        <taxon>Eukaryota</taxon>
        <taxon>Viridiplantae</taxon>
        <taxon>Streptophyta</taxon>
        <taxon>Charophyceae</taxon>
        <taxon>Charales</taxon>
        <taxon>Characeae</taxon>
        <taxon>Chara</taxon>
    </lineage>
</organism>
<dbReference type="PROSITE" id="PS50261">
    <property type="entry name" value="G_PROTEIN_RECEP_F2_4"/>
    <property type="match status" value="1"/>
</dbReference>
<keyword evidence="4" id="KW-0297">G-protein coupled receptor</keyword>
<keyword evidence="5 8" id="KW-0472">Membrane</keyword>
<dbReference type="GO" id="GO:0009094">
    <property type="term" value="P:L-phenylalanine biosynthetic process"/>
    <property type="evidence" value="ECO:0007669"/>
    <property type="project" value="EnsemblPlants"/>
</dbReference>
<dbReference type="GO" id="GO:0009785">
    <property type="term" value="P:blue light signaling pathway"/>
    <property type="evidence" value="ECO:0007669"/>
    <property type="project" value="EnsemblPlants"/>
</dbReference>
<dbReference type="OrthoDB" id="100006at2759"/>
<dbReference type="SUPFAM" id="SSF81321">
    <property type="entry name" value="Family A G protein-coupled receptor-like"/>
    <property type="match status" value="1"/>
</dbReference>
<dbReference type="GO" id="GO:0010244">
    <property type="term" value="P:response to low fluence blue light stimulus by blue low-fluence system"/>
    <property type="evidence" value="ECO:0007669"/>
    <property type="project" value="EnsemblPlants"/>
</dbReference>
<keyword evidence="2 8" id="KW-0812">Transmembrane</keyword>
<dbReference type="Pfam" id="PF05462">
    <property type="entry name" value="Dicty_CAR"/>
    <property type="match status" value="1"/>
</dbReference>
<dbReference type="OMA" id="CWIRIRE"/>
<evidence type="ECO:0000256" key="7">
    <source>
        <dbReference type="ARBA" id="ARBA00023224"/>
    </source>
</evidence>
<dbReference type="InterPro" id="IPR022340">
    <property type="entry name" value="GPCR_GCR1_put"/>
</dbReference>
<dbReference type="InterPro" id="IPR022343">
    <property type="entry name" value="GCR1-cAMP_receptor"/>
</dbReference>
<feature type="transmembrane region" description="Helical" evidence="8">
    <location>
        <begin position="85"/>
        <end position="109"/>
    </location>
</feature>
<dbReference type="GO" id="GO:0005886">
    <property type="term" value="C:plasma membrane"/>
    <property type="evidence" value="ECO:0007669"/>
    <property type="project" value="EnsemblPlants"/>
</dbReference>
<keyword evidence="3 8" id="KW-1133">Transmembrane helix</keyword>
<feature type="transmembrane region" description="Helical" evidence="8">
    <location>
        <begin position="12"/>
        <end position="28"/>
    </location>
</feature>
<dbReference type="PRINTS" id="PR02000">
    <property type="entry name" value="GCR1PLANT"/>
</dbReference>
<dbReference type="AlphaFoldDB" id="A0A388LLT7"/>
<evidence type="ECO:0000256" key="1">
    <source>
        <dbReference type="ARBA" id="ARBA00004141"/>
    </source>
</evidence>
<evidence type="ECO:0000259" key="9">
    <source>
        <dbReference type="PROSITE" id="PS50261"/>
    </source>
</evidence>
<dbReference type="GO" id="GO:0009939">
    <property type="term" value="P:positive regulation of gibberellic acid mediated signaling pathway"/>
    <property type="evidence" value="ECO:0007669"/>
    <property type="project" value="EnsemblPlants"/>
</dbReference>
<evidence type="ECO:0000256" key="8">
    <source>
        <dbReference type="SAM" id="Phobius"/>
    </source>
</evidence>
<evidence type="ECO:0000313" key="11">
    <source>
        <dbReference type="Proteomes" id="UP000265515"/>
    </source>
</evidence>
<dbReference type="PRINTS" id="PR02001">
    <property type="entry name" value="GCR1CAMPR"/>
</dbReference>
<dbReference type="GO" id="GO:0007189">
    <property type="term" value="P:adenylate cyclase-activating G protein-coupled receptor signaling pathway"/>
    <property type="evidence" value="ECO:0007669"/>
    <property type="project" value="TreeGrafter"/>
</dbReference>
<evidence type="ECO:0000256" key="2">
    <source>
        <dbReference type="ARBA" id="ARBA00022692"/>
    </source>
</evidence>
<dbReference type="GO" id="GO:0004930">
    <property type="term" value="F:G protein-coupled receptor activity"/>
    <property type="evidence" value="ECO:0007669"/>
    <property type="project" value="UniProtKB-KW"/>
</dbReference>
<dbReference type="Gene3D" id="1.20.1070.10">
    <property type="entry name" value="Rhodopsin 7-helix transmembrane proteins"/>
    <property type="match status" value="1"/>
</dbReference>
<evidence type="ECO:0000256" key="5">
    <source>
        <dbReference type="ARBA" id="ARBA00023136"/>
    </source>
</evidence>
<gene>
    <name evidence="10" type="ORF">CBR_g36835</name>
</gene>
<dbReference type="Gramene" id="GBG83221">
    <property type="protein sequence ID" value="GBG83221"/>
    <property type="gene ID" value="CBR_g36835"/>
</dbReference>
<protein>
    <recommendedName>
        <fullName evidence="9">G-protein coupled receptors family 2 profile 2 domain-containing protein</fullName>
    </recommendedName>
</protein>
<dbReference type="GO" id="GO:0009735">
    <property type="term" value="P:response to cytokinin"/>
    <property type="evidence" value="ECO:0007669"/>
    <property type="project" value="EnsemblPlants"/>
</dbReference>
<name>A0A388LLT7_CHABU</name>
<proteinExistence type="predicted"/>
<feature type="transmembrane region" description="Helical" evidence="8">
    <location>
        <begin position="142"/>
        <end position="159"/>
    </location>
</feature>
<dbReference type="GO" id="GO:0009788">
    <property type="term" value="P:negative regulation of abscisic acid-activated signaling pathway"/>
    <property type="evidence" value="ECO:0007669"/>
    <property type="project" value="EnsemblPlants"/>
</dbReference>
<keyword evidence="6" id="KW-0675">Receptor</keyword>
<accession>A0A388LLT7</accession>
<sequence length="258" mass="29712">MLCFLQGMLTQFFSVASFLWTTTIMYTLHRTVVRHKADVEELEPTYHLYVWATSFVMTVIPIIGNDYGHAGAWCGVENGTLFGKILRFITFYLPLWGAILFNGVGYFQVIRTLGHTMKMAQSMSDRKQQMEVRINSKAVNRLSYYPLILIASWAFATINKVYDFIRPTHPIFWLYCAHVATASLMGLFNSIAYGLNSTVRRTLRERILEHLPDKYKRFWVSEWLTSPPTAFIQLENIYLDDSFAISGRDSAASDQSQL</sequence>
<dbReference type="PANTHER" id="PTHR23112">
    <property type="entry name" value="G PROTEIN-COUPLED RECEPTOR 157-RELATED"/>
    <property type="match status" value="1"/>
</dbReference>
<dbReference type="PANTHER" id="PTHR23112:SF0">
    <property type="entry name" value="TRANSMEMBRANE PROTEIN 116"/>
    <property type="match status" value="1"/>
</dbReference>
<dbReference type="InterPro" id="IPR017981">
    <property type="entry name" value="GPCR_2-like_7TM"/>
</dbReference>
<dbReference type="GO" id="GO:0009738">
    <property type="term" value="P:abscisic acid-activated signaling pathway"/>
    <property type="evidence" value="ECO:0007669"/>
    <property type="project" value="EnsemblPlants"/>
</dbReference>